<evidence type="ECO:0000259" key="15">
    <source>
        <dbReference type="Pfam" id="PF08436"/>
    </source>
</evidence>
<evidence type="ECO:0000256" key="8">
    <source>
        <dbReference type="ARBA" id="ARBA00023211"/>
    </source>
</evidence>
<keyword evidence="8 13" id="KW-0464">Manganese</keyword>
<dbReference type="GO" id="GO:0030604">
    <property type="term" value="F:1-deoxy-D-xylulose-5-phosphate reductoisomerase activity"/>
    <property type="evidence" value="ECO:0007669"/>
    <property type="project" value="UniProtKB-UniRule"/>
</dbReference>
<dbReference type="FunFam" id="1.10.1740.10:FF:000004">
    <property type="entry name" value="1-deoxy-D-xylulose 5-phosphate reductoisomerase"/>
    <property type="match status" value="1"/>
</dbReference>
<dbReference type="RefSeq" id="WP_016503722.1">
    <property type="nucleotide sequence ID" value="NZ_AMSD01000001.1"/>
</dbReference>
<dbReference type="InterPro" id="IPR003821">
    <property type="entry name" value="DXP_reductoisomerase"/>
</dbReference>
<dbReference type="STRING" id="28176.CF66_2009"/>
<feature type="binding site" evidence="13">
    <location>
        <position position="231"/>
    </location>
    <ligand>
        <name>1-deoxy-D-xylulose 5-phosphate</name>
        <dbReference type="ChEBI" id="CHEBI:57792"/>
    </ligand>
</feature>
<evidence type="ECO:0000256" key="2">
    <source>
        <dbReference type="ARBA" id="ARBA00005094"/>
    </source>
</evidence>
<evidence type="ECO:0000259" key="16">
    <source>
        <dbReference type="Pfam" id="PF13288"/>
    </source>
</evidence>
<feature type="domain" description="1-deoxy-D-xylulose 5-phosphate reductoisomerase C-terminal" evidence="15">
    <location>
        <begin position="146"/>
        <end position="239"/>
    </location>
</feature>
<dbReference type="eggNOG" id="COG0743">
    <property type="taxonomic scope" value="Bacteria"/>
</dbReference>
<dbReference type="Pfam" id="PF08436">
    <property type="entry name" value="DXP_redisom_C"/>
    <property type="match status" value="1"/>
</dbReference>
<dbReference type="InterPro" id="IPR036169">
    <property type="entry name" value="DXPR_C_sf"/>
</dbReference>
<keyword evidence="6 13" id="KW-0521">NADP</keyword>
<comment type="pathway">
    <text evidence="2 13">Isoprenoid biosynthesis; isopentenyl diphosphate biosynthesis via DXP pathway; isopentenyl diphosphate from 1-deoxy-D-xylulose 5-phosphate: step 1/6.</text>
</comment>
<dbReference type="Gene3D" id="3.40.50.720">
    <property type="entry name" value="NAD(P)-binding Rossmann-like Domain"/>
    <property type="match status" value="1"/>
</dbReference>
<comment type="similarity">
    <text evidence="3 13">Belongs to the DXR family.</text>
</comment>
<comment type="cofactor">
    <cofactor evidence="1">
        <name>Co(2+)</name>
        <dbReference type="ChEBI" id="CHEBI:48828"/>
    </cofactor>
</comment>
<feature type="binding site" evidence="13">
    <location>
        <position position="152"/>
    </location>
    <ligand>
        <name>Mn(2+)</name>
        <dbReference type="ChEBI" id="CHEBI:29035"/>
    </ligand>
</feature>
<feature type="binding site" evidence="13">
    <location>
        <position position="209"/>
    </location>
    <ligand>
        <name>1-deoxy-D-xylulose 5-phosphate</name>
        <dbReference type="ChEBI" id="CHEBI:57792"/>
    </ligand>
</feature>
<feature type="binding site" evidence="13">
    <location>
        <position position="10"/>
    </location>
    <ligand>
        <name>NADPH</name>
        <dbReference type="ChEBI" id="CHEBI:57783"/>
    </ligand>
</feature>
<evidence type="ECO:0000313" key="17">
    <source>
        <dbReference type="EMBL" id="EPE37924.1"/>
    </source>
</evidence>
<feature type="binding site" evidence="13">
    <location>
        <position position="151"/>
    </location>
    <ligand>
        <name>1-deoxy-D-xylulose 5-phosphate</name>
        <dbReference type="ChEBI" id="CHEBI:57792"/>
    </ligand>
</feature>
<feature type="binding site" evidence="13">
    <location>
        <position position="186"/>
    </location>
    <ligand>
        <name>1-deoxy-D-xylulose 5-phosphate</name>
        <dbReference type="ChEBI" id="CHEBI:57792"/>
    </ligand>
</feature>
<feature type="domain" description="1-deoxy-D-xylulose 5-phosphate reductoisomerase N-terminal" evidence="14">
    <location>
        <begin position="4"/>
        <end position="132"/>
    </location>
</feature>
<feature type="binding site" evidence="13">
    <location>
        <position position="12"/>
    </location>
    <ligand>
        <name>NADPH</name>
        <dbReference type="ChEBI" id="CHEBI:57783"/>
    </ligand>
</feature>
<comment type="function">
    <text evidence="11 13">Catalyzes the NADPH-dependent rearrangement and reduction of 1-deoxy-D-xylulose-5-phosphate (DXP) to 2-C-methyl-D-erythritol 4-phosphate (MEP).</text>
</comment>
<feature type="binding site" evidence="13">
    <location>
        <position position="38"/>
    </location>
    <ligand>
        <name>NADPH</name>
        <dbReference type="ChEBI" id="CHEBI:57783"/>
    </ligand>
</feature>
<dbReference type="Proteomes" id="UP000053688">
    <property type="component" value="Unassembled WGS sequence"/>
</dbReference>
<dbReference type="SUPFAM" id="SSF69055">
    <property type="entry name" value="1-deoxy-D-xylulose-5-phosphate reductoisomerase, C-terminal domain"/>
    <property type="match status" value="1"/>
</dbReference>
<dbReference type="GO" id="GO:0016853">
    <property type="term" value="F:isomerase activity"/>
    <property type="evidence" value="ECO:0007669"/>
    <property type="project" value="UniProtKB-KW"/>
</dbReference>
<evidence type="ECO:0000256" key="1">
    <source>
        <dbReference type="ARBA" id="ARBA00001941"/>
    </source>
</evidence>
<feature type="binding site" evidence="13">
    <location>
        <position position="125"/>
    </location>
    <ligand>
        <name>1-deoxy-D-xylulose 5-phosphate</name>
        <dbReference type="ChEBI" id="CHEBI:57792"/>
    </ligand>
</feature>
<organism evidence="17 18">
    <name type="scientific">Candidatus Photodesmus katoptron Akat1</name>
    <dbReference type="NCBI Taxonomy" id="1236703"/>
    <lineage>
        <taxon>Bacteria</taxon>
        <taxon>Pseudomonadati</taxon>
        <taxon>Pseudomonadota</taxon>
        <taxon>Gammaproteobacteria</taxon>
        <taxon>Vibrionales</taxon>
        <taxon>Vibrionaceae</taxon>
        <taxon>Candidatus Photodesmus</taxon>
    </lineage>
</organism>
<evidence type="ECO:0000256" key="11">
    <source>
        <dbReference type="ARBA" id="ARBA00054845"/>
    </source>
</evidence>
<evidence type="ECO:0000256" key="4">
    <source>
        <dbReference type="ARBA" id="ARBA00012366"/>
    </source>
</evidence>
<gene>
    <name evidence="13 17" type="primary">dxr</name>
    <name evidence="17" type="ORF">O1U_0387</name>
</gene>
<evidence type="ECO:0000256" key="12">
    <source>
        <dbReference type="ARBA" id="ARBA00071224"/>
    </source>
</evidence>
<dbReference type="EMBL" id="AMSD01000001">
    <property type="protein sequence ID" value="EPE37924.1"/>
    <property type="molecule type" value="Genomic_DNA"/>
</dbReference>
<feature type="binding site" evidence="13">
    <location>
        <position position="231"/>
    </location>
    <ligand>
        <name>Mn(2+)</name>
        <dbReference type="ChEBI" id="CHEBI:29035"/>
    </ligand>
</feature>
<sequence>MHKVTILGATGSIGFSTLKIIEQYSHHFSIFALIADKNICRMSTFCMKWKPKYVVMGTAAAAWSLKEMLISLSPNTKVLSGQEAMCSVVSEDEVDIVMAAISGSAGLIPTMAALKAGKKVLLANKEALVMSGQLFMDSVAQYGGELLPIDSEHSAIFQCLPTGIQNNLGHCDLDAYGIQKIFLTGSGGPFRCNDITTLKEVTPREAIIHPNWSMGKKISVDSATMMNKGLEFIEAKWLFNASESQLKVLIHPQSVIHSMVQYRDSSVLAQMSRPDMATAIGFALFYPERFNTGVKPLDFTQIGELTFLEPDYRRYPCLQLAIDACSEGQHLTTILNAANEIAVDAFLNNQLRFTDIALVNELVMSKMCSINTQLSCYNLETLLELDRMSSCIAHEIVREHSL</sequence>
<evidence type="ECO:0000256" key="6">
    <source>
        <dbReference type="ARBA" id="ARBA00022857"/>
    </source>
</evidence>
<feature type="domain" description="DXP reductoisomerase C-terminal" evidence="16">
    <location>
        <begin position="271"/>
        <end position="387"/>
    </location>
</feature>
<feature type="binding site" evidence="13">
    <location>
        <position position="126"/>
    </location>
    <ligand>
        <name>NADPH</name>
        <dbReference type="ChEBI" id="CHEBI:57783"/>
    </ligand>
</feature>
<dbReference type="EC" id="1.1.1.267" evidence="4 13"/>
<comment type="catalytic activity">
    <reaction evidence="10">
        <text>2-C-methyl-D-erythritol 4-phosphate + NADP(+) = 1-deoxy-D-xylulose 5-phosphate + NADPH + H(+)</text>
        <dbReference type="Rhea" id="RHEA:13717"/>
        <dbReference type="ChEBI" id="CHEBI:15378"/>
        <dbReference type="ChEBI" id="CHEBI:57783"/>
        <dbReference type="ChEBI" id="CHEBI:57792"/>
        <dbReference type="ChEBI" id="CHEBI:58262"/>
        <dbReference type="ChEBI" id="CHEBI:58349"/>
        <dbReference type="EC" id="1.1.1.267"/>
    </reaction>
    <physiologicalReaction direction="right-to-left" evidence="10">
        <dbReference type="Rhea" id="RHEA:13719"/>
    </physiologicalReaction>
</comment>
<feature type="binding site" evidence="13">
    <location>
        <position position="37"/>
    </location>
    <ligand>
        <name>NADPH</name>
        <dbReference type="ChEBI" id="CHEBI:57783"/>
    </ligand>
</feature>
<keyword evidence="9 13" id="KW-0414">Isoprene biosynthesis</keyword>
<dbReference type="PIRSF" id="PIRSF006205">
    <property type="entry name" value="Dxp_reductismrs"/>
    <property type="match status" value="1"/>
</dbReference>
<keyword evidence="18" id="KW-1185">Reference proteome</keyword>
<evidence type="ECO:0000256" key="10">
    <source>
        <dbReference type="ARBA" id="ARBA00048543"/>
    </source>
</evidence>
<feature type="binding site" evidence="13">
    <location>
        <position position="124"/>
    </location>
    <ligand>
        <name>NADPH</name>
        <dbReference type="ChEBI" id="CHEBI:57783"/>
    </ligand>
</feature>
<feature type="binding site" evidence="13">
    <location>
        <position position="215"/>
    </location>
    <ligand>
        <name>NADPH</name>
        <dbReference type="ChEBI" id="CHEBI:57783"/>
    </ligand>
</feature>
<accession>S3DL94</accession>
<comment type="caution">
    <text evidence="13">Lacks conserved residue(s) required for the propagation of feature annotation.</text>
</comment>
<feature type="binding site" evidence="13">
    <location>
        <position position="11"/>
    </location>
    <ligand>
        <name>NADPH</name>
        <dbReference type="ChEBI" id="CHEBI:57783"/>
    </ligand>
</feature>
<dbReference type="InterPro" id="IPR013512">
    <property type="entry name" value="DXP_reductoisomerase_N"/>
</dbReference>
<dbReference type="HAMAP" id="MF_00183">
    <property type="entry name" value="DXP_reductoisom"/>
    <property type="match status" value="1"/>
</dbReference>
<evidence type="ECO:0000313" key="18">
    <source>
        <dbReference type="Proteomes" id="UP000053688"/>
    </source>
</evidence>
<feature type="binding site" evidence="13">
    <location>
        <position position="152"/>
    </location>
    <ligand>
        <name>1-deoxy-D-xylulose 5-phosphate</name>
        <dbReference type="ChEBI" id="CHEBI:57792"/>
    </ligand>
</feature>
<feature type="binding site" evidence="13">
    <location>
        <position position="13"/>
    </location>
    <ligand>
        <name>NADPH</name>
        <dbReference type="ChEBI" id="CHEBI:57783"/>
    </ligand>
</feature>
<name>S3DL94_9GAMM</name>
<comment type="caution">
    <text evidence="17">The sequence shown here is derived from an EMBL/GenBank/DDBJ whole genome shotgun (WGS) entry which is preliminary data.</text>
</comment>
<comment type="cofactor">
    <cofactor evidence="13">
        <name>Mg(2+)</name>
        <dbReference type="ChEBI" id="CHEBI:18420"/>
    </cofactor>
    <cofactor evidence="13">
        <name>Mn(2+)</name>
        <dbReference type="ChEBI" id="CHEBI:29035"/>
    </cofactor>
</comment>
<dbReference type="SUPFAM" id="SSF55347">
    <property type="entry name" value="Glyceraldehyde-3-phosphate dehydrogenase-like, C-terminal domain"/>
    <property type="match status" value="1"/>
</dbReference>
<dbReference type="Pfam" id="PF13288">
    <property type="entry name" value="DXPR_C"/>
    <property type="match status" value="1"/>
</dbReference>
<evidence type="ECO:0000256" key="13">
    <source>
        <dbReference type="HAMAP-Rule" id="MF_00183"/>
    </source>
</evidence>
<dbReference type="Gene3D" id="1.10.1740.10">
    <property type="match status" value="1"/>
</dbReference>
<feature type="binding site" evidence="13">
    <location>
        <position position="150"/>
    </location>
    <ligand>
        <name>Mn(2+)</name>
        <dbReference type="ChEBI" id="CHEBI:29035"/>
    </ligand>
</feature>
<evidence type="ECO:0000256" key="7">
    <source>
        <dbReference type="ARBA" id="ARBA00023002"/>
    </source>
</evidence>
<dbReference type="PANTHER" id="PTHR30525">
    <property type="entry name" value="1-DEOXY-D-XYLULOSE 5-PHOSPHATE REDUCTOISOMERASE"/>
    <property type="match status" value="1"/>
</dbReference>
<dbReference type="InterPro" id="IPR026877">
    <property type="entry name" value="DXPR_C"/>
</dbReference>
<protein>
    <recommendedName>
        <fullName evidence="12 13">1-deoxy-D-xylulose 5-phosphate reductoisomerase</fullName>
        <shortName evidence="13">DXP reductoisomerase</shortName>
        <ecNumber evidence="4 13">1.1.1.267</ecNumber>
    </recommendedName>
    <alternativeName>
        <fullName evidence="13">1-deoxyxylulose-5-phosphate reductoisomerase</fullName>
    </alternativeName>
    <alternativeName>
        <fullName evidence="13">2-C-methyl-D-erythritol 4-phosphate synthase</fullName>
    </alternativeName>
</protein>
<keyword evidence="5 13" id="KW-0479">Metal-binding</keyword>
<feature type="binding site" evidence="13">
    <location>
        <position position="222"/>
    </location>
    <ligand>
        <name>1-deoxy-D-xylulose 5-phosphate</name>
        <dbReference type="ChEBI" id="CHEBI:57792"/>
    </ligand>
</feature>
<dbReference type="PANTHER" id="PTHR30525:SF0">
    <property type="entry name" value="1-DEOXY-D-XYLULOSE 5-PHOSPHATE REDUCTOISOMERASE, CHLOROPLASTIC"/>
    <property type="match status" value="1"/>
</dbReference>
<dbReference type="GO" id="GO:0070402">
    <property type="term" value="F:NADPH binding"/>
    <property type="evidence" value="ECO:0007669"/>
    <property type="project" value="InterPro"/>
</dbReference>
<keyword evidence="13" id="KW-0460">Magnesium</keyword>
<dbReference type="InterPro" id="IPR036291">
    <property type="entry name" value="NAD(P)-bd_dom_sf"/>
</dbReference>
<dbReference type="AlphaFoldDB" id="S3DL94"/>
<dbReference type="PATRIC" id="fig|1236703.3.peg.382"/>
<dbReference type="GO" id="GO:0030145">
    <property type="term" value="F:manganese ion binding"/>
    <property type="evidence" value="ECO:0007669"/>
    <property type="project" value="TreeGrafter"/>
</dbReference>
<feature type="binding site" evidence="13">
    <location>
        <position position="227"/>
    </location>
    <ligand>
        <name>1-deoxy-D-xylulose 5-phosphate</name>
        <dbReference type="ChEBI" id="CHEBI:57792"/>
    </ligand>
</feature>
<dbReference type="GO" id="GO:0051484">
    <property type="term" value="P:isopentenyl diphosphate biosynthetic process, methylerythritol 4-phosphate pathway involved in terpenoid biosynthetic process"/>
    <property type="evidence" value="ECO:0007669"/>
    <property type="project" value="UniProtKB-ARBA"/>
</dbReference>
<proteinExistence type="inferred from homology"/>
<evidence type="ECO:0000259" key="14">
    <source>
        <dbReference type="Pfam" id="PF02670"/>
    </source>
</evidence>
<reference evidence="17 18" key="1">
    <citation type="journal article" date="2014" name="Environ. Microbiol.">
        <title>Genomic signatures of obligate host dependence in the luminous bacterial symbiont of a vertebrate.</title>
        <authorList>
            <person name="Hendry T.A."/>
            <person name="de Wet J.R."/>
            <person name="Dunlap P.V."/>
        </authorList>
    </citation>
    <scope>NUCLEOTIDE SEQUENCE [LARGE SCALE GENOMIC DNA]</scope>
    <source>
        <strain evidence="17 18">Akat1</strain>
    </source>
</reference>
<evidence type="ECO:0000256" key="3">
    <source>
        <dbReference type="ARBA" id="ARBA00006825"/>
    </source>
</evidence>
<dbReference type="NCBIfam" id="TIGR00243">
    <property type="entry name" value="Dxr"/>
    <property type="match status" value="1"/>
</dbReference>
<keyword evidence="17" id="KW-0413">Isomerase</keyword>
<dbReference type="NCBIfam" id="NF003938">
    <property type="entry name" value="PRK05447.1-1"/>
    <property type="match status" value="1"/>
</dbReference>
<dbReference type="SUPFAM" id="SSF51735">
    <property type="entry name" value="NAD(P)-binding Rossmann-fold domains"/>
    <property type="match status" value="1"/>
</dbReference>
<feature type="binding site" evidence="13">
    <location>
        <position position="228"/>
    </location>
    <ligand>
        <name>1-deoxy-D-xylulose 5-phosphate</name>
        <dbReference type="ChEBI" id="CHEBI:57792"/>
    </ligand>
</feature>
<dbReference type="UniPathway" id="UPA00056">
    <property type="reaction ID" value="UER00092"/>
</dbReference>
<keyword evidence="7 13" id="KW-0560">Oxidoreductase</keyword>
<dbReference type="FunFam" id="3.40.50.720:FF:000045">
    <property type="entry name" value="1-deoxy-D-xylulose 5-phosphate reductoisomerase"/>
    <property type="match status" value="1"/>
</dbReference>
<evidence type="ECO:0000256" key="5">
    <source>
        <dbReference type="ARBA" id="ARBA00022723"/>
    </source>
</evidence>
<evidence type="ECO:0000256" key="9">
    <source>
        <dbReference type="ARBA" id="ARBA00023229"/>
    </source>
</evidence>
<dbReference type="Pfam" id="PF02670">
    <property type="entry name" value="DXP_reductoisom"/>
    <property type="match status" value="1"/>
</dbReference>
<dbReference type="InterPro" id="IPR013644">
    <property type="entry name" value="DXP_reductoisomerase_C"/>
</dbReference>